<gene>
    <name evidence="2" type="ORF">QBC46DRAFT_285883</name>
</gene>
<feature type="transmembrane region" description="Helical" evidence="1">
    <location>
        <begin position="52"/>
        <end position="73"/>
    </location>
</feature>
<comment type="caution">
    <text evidence="2">The sequence shown here is derived from an EMBL/GenBank/DDBJ whole genome shotgun (WGS) entry which is preliminary data.</text>
</comment>
<organism evidence="2 3">
    <name type="scientific">Diplogelasinospora grovesii</name>
    <dbReference type="NCBI Taxonomy" id="303347"/>
    <lineage>
        <taxon>Eukaryota</taxon>
        <taxon>Fungi</taxon>
        <taxon>Dikarya</taxon>
        <taxon>Ascomycota</taxon>
        <taxon>Pezizomycotina</taxon>
        <taxon>Sordariomycetes</taxon>
        <taxon>Sordariomycetidae</taxon>
        <taxon>Sordariales</taxon>
        <taxon>Diplogelasinosporaceae</taxon>
        <taxon>Diplogelasinospora</taxon>
    </lineage>
</organism>
<dbReference type="AlphaFoldDB" id="A0AAN6S6C9"/>
<feature type="transmembrane region" description="Helical" evidence="1">
    <location>
        <begin position="108"/>
        <end position="131"/>
    </location>
</feature>
<dbReference type="PANTHER" id="PTHR35041">
    <property type="entry name" value="MEDIATOR OF RNA POLYMERASE II TRANSCRIPTION SUBUNIT 1"/>
    <property type="match status" value="1"/>
</dbReference>
<evidence type="ECO:0000313" key="2">
    <source>
        <dbReference type="EMBL" id="KAK3941688.1"/>
    </source>
</evidence>
<feature type="transmembrane region" description="Helical" evidence="1">
    <location>
        <begin position="512"/>
        <end position="533"/>
    </location>
</feature>
<protein>
    <submittedName>
        <fullName evidence="2">Uncharacterized protein</fullName>
    </submittedName>
</protein>
<name>A0AAN6S6C9_9PEZI</name>
<keyword evidence="3" id="KW-1185">Reference proteome</keyword>
<reference evidence="3" key="1">
    <citation type="journal article" date="2023" name="Mol. Phylogenet. Evol.">
        <title>Genome-scale phylogeny and comparative genomics of the fungal order Sordariales.</title>
        <authorList>
            <person name="Hensen N."/>
            <person name="Bonometti L."/>
            <person name="Westerberg I."/>
            <person name="Brannstrom I.O."/>
            <person name="Guillou S."/>
            <person name="Cros-Aarteil S."/>
            <person name="Calhoun S."/>
            <person name="Haridas S."/>
            <person name="Kuo A."/>
            <person name="Mondo S."/>
            <person name="Pangilinan J."/>
            <person name="Riley R."/>
            <person name="LaButti K."/>
            <person name="Andreopoulos B."/>
            <person name="Lipzen A."/>
            <person name="Chen C."/>
            <person name="Yan M."/>
            <person name="Daum C."/>
            <person name="Ng V."/>
            <person name="Clum A."/>
            <person name="Steindorff A."/>
            <person name="Ohm R.A."/>
            <person name="Martin F."/>
            <person name="Silar P."/>
            <person name="Natvig D.O."/>
            <person name="Lalanne C."/>
            <person name="Gautier V."/>
            <person name="Ament-Velasquez S.L."/>
            <person name="Kruys A."/>
            <person name="Hutchinson M.I."/>
            <person name="Powell A.J."/>
            <person name="Barry K."/>
            <person name="Miller A.N."/>
            <person name="Grigoriev I.V."/>
            <person name="Debuchy R."/>
            <person name="Gladieux P."/>
            <person name="Hiltunen Thoren M."/>
            <person name="Johannesson H."/>
        </authorList>
    </citation>
    <scope>NUCLEOTIDE SEQUENCE [LARGE SCALE GENOMIC DNA]</scope>
    <source>
        <strain evidence="3">CBS 340.73</strain>
    </source>
</reference>
<proteinExistence type="predicted"/>
<sequence>MVQWRIHLLQPSLMVFFLCLGIGAAVGHHFYYRSRNGKPVPSENDQQWIIRIGTAFALASTGFLRVAVGLAHAQYIWTIFRRKAVSLGGIDKLFTLTSNPTGLFSAEVLRVGSIAVFIGLVSWCLPLAAVFPPATLSVTSLSREPHSNLLSLHSQYDQISGAWWPYSTANLTSIRNTSPTVLRLAMQAAYGNTILLAPNLASYMQFYGPSLRCEDANPAQQLAFARFAGAFANETFVSTSNPPASARSPSEMAAAFNGTTQSYLILSAFNPTAEIVRRWDEVQFSGADINNNWKADLGNYTFDHDNNTQQLWVQTSNRSLVCTLMNASFDVWYSYSGGHGSVAGQSVELLGPWIDPTFTRANDSLSGRDAAYLSIFTALTNIVNGNVSIVVSDTTQPLTSGAKKAGLRQMSSNMLYTGLAGCDELTHNAWVAEPDNRGLNNLSRALFPPTDGSGANGCRNGTLDRALEDLMNNITVSLLASPDLNNQKDAVPPLLATSTSQPTYVYDFRPLLAAYASAAAASLLCVLIGLYAVHSNGVTHSSSFSAIMATTRNPDLDELVASHGASLGDSDSRKGLGMAKLKFGLLLTDDAGRRGALRHVAFGRSDDVMQLRKGDPCC</sequence>
<keyword evidence="1" id="KW-0812">Transmembrane</keyword>
<dbReference type="PANTHER" id="PTHR35041:SF3">
    <property type="entry name" value="FORMYLMETHIONINE DEFORMYLASE-LIKE PROTEIN"/>
    <property type="match status" value="1"/>
</dbReference>
<evidence type="ECO:0000256" key="1">
    <source>
        <dbReference type="SAM" id="Phobius"/>
    </source>
</evidence>
<dbReference type="Proteomes" id="UP001303473">
    <property type="component" value="Unassembled WGS sequence"/>
</dbReference>
<dbReference type="EMBL" id="MU853781">
    <property type="protein sequence ID" value="KAK3941688.1"/>
    <property type="molecule type" value="Genomic_DNA"/>
</dbReference>
<accession>A0AAN6S6C9</accession>
<keyword evidence="1" id="KW-0472">Membrane</keyword>
<feature type="transmembrane region" description="Helical" evidence="1">
    <location>
        <begin position="12"/>
        <end position="32"/>
    </location>
</feature>
<keyword evidence="1" id="KW-1133">Transmembrane helix</keyword>
<evidence type="ECO:0000313" key="3">
    <source>
        <dbReference type="Proteomes" id="UP001303473"/>
    </source>
</evidence>